<dbReference type="InterPro" id="IPR005119">
    <property type="entry name" value="LysR_subst-bd"/>
</dbReference>
<dbReference type="OrthoDB" id="4131546at2"/>
<keyword evidence="7" id="KW-1185">Reference proteome</keyword>
<dbReference type="InterPro" id="IPR000847">
    <property type="entry name" value="LysR_HTH_N"/>
</dbReference>
<dbReference type="PANTHER" id="PTHR30126">
    <property type="entry name" value="HTH-TYPE TRANSCRIPTIONAL REGULATOR"/>
    <property type="match status" value="1"/>
</dbReference>
<dbReference type="Pfam" id="PF03466">
    <property type="entry name" value="LysR_substrate"/>
    <property type="match status" value="1"/>
</dbReference>
<dbReference type="FunFam" id="1.10.10.10:FF:000001">
    <property type="entry name" value="LysR family transcriptional regulator"/>
    <property type="match status" value="1"/>
</dbReference>
<dbReference type="Gene3D" id="1.10.10.10">
    <property type="entry name" value="Winged helix-like DNA-binding domain superfamily/Winged helix DNA-binding domain"/>
    <property type="match status" value="1"/>
</dbReference>
<sequence length="299" mass="31770">MDPRRLLLFRSVARSGSLSAAARELATTQPAVSQQLRLLEREAGLPLVLRGPRGVALTEAGERLLTQADAIAAHLHLADEELADLAQLRAGRVRLVAFPSAAATLVPDALDALTRDHPGVSVEMVEAEPPEAAAAVRQGEADVAVLFGYPDHAGPGLQAPDDAADLAWVPLGDEPVSLVVDDGASTTLDDLRSQTWIAGCPRCRGHLVDSCRRAGFEPRIRFESDDYVVVQNLVARGLGVTALPRLALQAFRHPGVAVRASALFGRRTVGAVHRAGAEQVPSIRALLERLQRAAAHLPD</sequence>
<evidence type="ECO:0000256" key="2">
    <source>
        <dbReference type="ARBA" id="ARBA00023015"/>
    </source>
</evidence>
<accession>A0A2N9JHM0</accession>
<dbReference type="Pfam" id="PF00126">
    <property type="entry name" value="HTH_1"/>
    <property type="match status" value="1"/>
</dbReference>
<dbReference type="AlphaFoldDB" id="A0A2N9JHM0"/>
<dbReference type="GO" id="GO:0003700">
    <property type="term" value="F:DNA-binding transcription factor activity"/>
    <property type="evidence" value="ECO:0007669"/>
    <property type="project" value="InterPro"/>
</dbReference>
<evidence type="ECO:0000313" key="6">
    <source>
        <dbReference type="EMBL" id="SPD86899.1"/>
    </source>
</evidence>
<dbReference type="PRINTS" id="PR00039">
    <property type="entry name" value="HTHLYSR"/>
</dbReference>
<name>A0A2N9JHM0_9ACTN</name>
<dbReference type="SUPFAM" id="SSF46785">
    <property type="entry name" value="Winged helix' DNA-binding domain"/>
    <property type="match status" value="1"/>
</dbReference>
<dbReference type="GO" id="GO:0000976">
    <property type="term" value="F:transcription cis-regulatory region binding"/>
    <property type="evidence" value="ECO:0007669"/>
    <property type="project" value="TreeGrafter"/>
</dbReference>
<reference evidence="6 7" key="1">
    <citation type="submission" date="2018-02" db="EMBL/GenBank/DDBJ databases">
        <authorList>
            <person name="Cohen D.B."/>
            <person name="Kent A.D."/>
        </authorList>
    </citation>
    <scope>NUCLEOTIDE SEQUENCE [LARGE SCALE GENOMIC DNA]</scope>
    <source>
        <strain evidence="6">1</strain>
    </source>
</reference>
<dbReference type="RefSeq" id="WP_105185752.1">
    <property type="nucleotide sequence ID" value="NZ_BAAAGO010000014.1"/>
</dbReference>
<keyword evidence="3" id="KW-0238">DNA-binding</keyword>
<feature type="domain" description="HTH lysR-type" evidence="5">
    <location>
        <begin position="1"/>
        <end position="58"/>
    </location>
</feature>
<evidence type="ECO:0000256" key="1">
    <source>
        <dbReference type="ARBA" id="ARBA00009437"/>
    </source>
</evidence>
<comment type="similarity">
    <text evidence="1">Belongs to the LysR transcriptional regulatory family.</text>
</comment>
<evidence type="ECO:0000313" key="7">
    <source>
        <dbReference type="Proteomes" id="UP000238164"/>
    </source>
</evidence>
<proteinExistence type="inferred from homology"/>
<protein>
    <submittedName>
        <fullName evidence="6">LysR family transcriptional regulator</fullName>
    </submittedName>
</protein>
<dbReference type="PANTHER" id="PTHR30126:SF39">
    <property type="entry name" value="HTH-TYPE TRANSCRIPTIONAL REGULATOR CYSL"/>
    <property type="match status" value="1"/>
</dbReference>
<keyword evidence="4" id="KW-0804">Transcription</keyword>
<dbReference type="Proteomes" id="UP000238164">
    <property type="component" value="Chromosome 1"/>
</dbReference>
<dbReference type="CDD" id="cd08423">
    <property type="entry name" value="PBP2_LTTR_like_6"/>
    <property type="match status" value="1"/>
</dbReference>
<evidence type="ECO:0000256" key="4">
    <source>
        <dbReference type="ARBA" id="ARBA00023163"/>
    </source>
</evidence>
<gene>
    <name evidence="6" type="ORF">MPLG2_1869</name>
</gene>
<dbReference type="InterPro" id="IPR036388">
    <property type="entry name" value="WH-like_DNA-bd_sf"/>
</dbReference>
<dbReference type="KEGG" id="mgg:MPLG2_1869"/>
<dbReference type="EMBL" id="LT985188">
    <property type="protein sequence ID" value="SPD86899.1"/>
    <property type="molecule type" value="Genomic_DNA"/>
</dbReference>
<organism evidence="6 7">
    <name type="scientific">Micropruina glycogenica</name>
    <dbReference type="NCBI Taxonomy" id="75385"/>
    <lineage>
        <taxon>Bacteria</taxon>
        <taxon>Bacillati</taxon>
        <taxon>Actinomycetota</taxon>
        <taxon>Actinomycetes</taxon>
        <taxon>Propionibacteriales</taxon>
        <taxon>Nocardioidaceae</taxon>
        <taxon>Micropruina</taxon>
    </lineage>
</organism>
<keyword evidence="2" id="KW-0805">Transcription regulation</keyword>
<evidence type="ECO:0000256" key="3">
    <source>
        <dbReference type="ARBA" id="ARBA00023125"/>
    </source>
</evidence>
<dbReference type="Gene3D" id="3.40.190.10">
    <property type="entry name" value="Periplasmic binding protein-like II"/>
    <property type="match status" value="2"/>
</dbReference>
<dbReference type="InterPro" id="IPR036390">
    <property type="entry name" value="WH_DNA-bd_sf"/>
</dbReference>
<evidence type="ECO:0000259" key="5">
    <source>
        <dbReference type="PROSITE" id="PS50931"/>
    </source>
</evidence>
<dbReference type="SUPFAM" id="SSF53850">
    <property type="entry name" value="Periplasmic binding protein-like II"/>
    <property type="match status" value="1"/>
</dbReference>
<dbReference type="PROSITE" id="PS50931">
    <property type="entry name" value="HTH_LYSR"/>
    <property type="match status" value="1"/>
</dbReference>